<dbReference type="InterPro" id="IPR001633">
    <property type="entry name" value="EAL_dom"/>
</dbReference>
<evidence type="ECO:0000259" key="6">
    <source>
        <dbReference type="PROSITE" id="PS50887"/>
    </source>
</evidence>
<feature type="domain" description="EAL" evidence="5">
    <location>
        <begin position="681"/>
        <end position="913"/>
    </location>
</feature>
<keyword evidence="8" id="KW-1185">Reference proteome</keyword>
<evidence type="ECO:0000313" key="8">
    <source>
        <dbReference type="Proteomes" id="UP000821846"/>
    </source>
</evidence>
<dbReference type="NCBIfam" id="TIGR00254">
    <property type="entry name" value="GGDEF"/>
    <property type="match status" value="1"/>
</dbReference>
<evidence type="ECO:0000259" key="4">
    <source>
        <dbReference type="PROSITE" id="PS50110"/>
    </source>
</evidence>
<dbReference type="InterPro" id="IPR050706">
    <property type="entry name" value="Cyclic-di-GMP_PDE-like"/>
</dbReference>
<keyword evidence="3" id="KW-0597">Phosphoprotein</keyword>
<dbReference type="InterPro" id="IPR043128">
    <property type="entry name" value="Rev_trsase/Diguanyl_cyclase"/>
</dbReference>
<gene>
    <name evidence="7" type="ORF">HFM93_12770</name>
</gene>
<dbReference type="PROSITE" id="PS50110">
    <property type="entry name" value="RESPONSE_REGULATORY"/>
    <property type="match status" value="1"/>
</dbReference>
<dbReference type="RefSeq" id="WP_173866875.1">
    <property type="nucleotide sequence ID" value="NZ_JAAWUU010000058.1"/>
</dbReference>
<feature type="modified residue" description="4-aspartylphosphate" evidence="3">
    <location>
        <position position="53"/>
    </location>
</feature>
<sequence>MQKILIVDDSEINREILAAMLEKTYEIDMAKDGQEAIEILEKKWKTYQIVLLDLNMPVMNGYEVLKVMEEKQWLDSLPVICISAETSEASIGKAYELGATDYFTRPFDTAVVLRRVHNTIALYAKASSSLHDAMEMLSGIFYRIIKINLSTDTYRTLKNISDDFRSPLDGIKSISQRLMQYGEEYVHEEDQEAFLEFCDSENLRKNFSEEDTERISMSYRCRNGQEFRWFSMEIIKSTEYAKDNEVVVLYLRDINTDYLKQLDMVLSRSKGFVGMVNVNVTDGTCKSGSSSLKNLELQEEDRTLDQYINRISTSIPQEDGCRSFTENFSRKHMLDSFEKGHTVIQENYPVYSTENHRPQLYCVTAEMVRNAFFGQIEAILYFTNITEKYLEEKMPQILYQKSYERIAVIDLKRRKIAISSAKVFDFSESLDQELDYEQYLKKAVQNSVPEEEKAQFENHTRLDNIKRELDLKGRYSFSTHQINKDGEKCLINYTYLYFDRYFGIVAVAVEDITELAGQDALTGGYNRQGFVQKAEHILQNANEDDNYAILFFNIKNFKAVNELFGIDLGDFILREFYEDLKNSQLDPVVTARAEDDHFVCLVKRENLDEEFLPKLCTKKISSSGKTIRLFSRCGIFYVKDKEMSVNMMIGRAKLAKEYIEDEYVQPYKVYDSSMQTAYIDKAEIAGELAEGIAKGELQVYYQPVVDVKTGQIASAEALIRWHHSEKGFLSPGFFIPALEESGHISELDDYVIHQVSDFLMDRYHAGKNVVPVSVNLSWMDFYDEKIMEDILDKCKNNDLEEKLIRLEVTETSYAAMGESRNSILESFRTEGVKIMMDDFGTGYSSFGMLQQYNFDIMKIDMSFIRQIETNPKTKSMLRFLIDMAHEMGIHIVAEGVETEVQASSGRFSEEEPL</sequence>
<dbReference type="InterPro" id="IPR001789">
    <property type="entry name" value="Sig_transdc_resp-reg_receiver"/>
</dbReference>
<evidence type="ECO:0000256" key="3">
    <source>
        <dbReference type="PROSITE-ProRule" id="PRU00169"/>
    </source>
</evidence>
<dbReference type="EMBL" id="JAAWUZ010000060">
    <property type="protein sequence ID" value="NSG31120.1"/>
    <property type="molecule type" value="Genomic_DNA"/>
</dbReference>
<dbReference type="PANTHER" id="PTHR33121">
    <property type="entry name" value="CYCLIC DI-GMP PHOSPHODIESTERASE PDEF"/>
    <property type="match status" value="1"/>
</dbReference>
<reference evidence="7 8" key="1">
    <citation type="journal article" date="2020" name="Cell Host Microbe">
        <title>Functional and Genomic Variation between Human-Derived Isolates of Lachnospiraceae Reveals Inter- and Intra-Species Diversity.</title>
        <authorList>
            <person name="Sorbara M.T."/>
            <person name="Littmann E.R."/>
            <person name="Fontana E."/>
            <person name="Moody T.U."/>
            <person name="Kohout C.E."/>
            <person name="Gjonbalaj M."/>
            <person name="Eaton V."/>
            <person name="Seok R."/>
            <person name="Leiner I.M."/>
            <person name="Pamer E.G."/>
        </authorList>
    </citation>
    <scope>NUCLEOTIDE SEQUENCE [LARGE SCALE GENOMIC DNA]</scope>
    <source>
        <strain evidence="7 8">MSK.14.16</strain>
    </source>
</reference>
<dbReference type="Pfam" id="PF00990">
    <property type="entry name" value="GGDEF"/>
    <property type="match status" value="1"/>
</dbReference>
<evidence type="ECO:0000256" key="2">
    <source>
        <dbReference type="ARBA" id="ARBA00024867"/>
    </source>
</evidence>
<dbReference type="InterPro" id="IPR000160">
    <property type="entry name" value="GGDEF_dom"/>
</dbReference>
<dbReference type="InterPro" id="IPR035919">
    <property type="entry name" value="EAL_sf"/>
</dbReference>
<proteinExistence type="predicted"/>
<dbReference type="SUPFAM" id="SSF141868">
    <property type="entry name" value="EAL domain-like"/>
    <property type="match status" value="1"/>
</dbReference>
<dbReference type="Gene3D" id="3.20.20.450">
    <property type="entry name" value="EAL domain"/>
    <property type="match status" value="1"/>
</dbReference>
<dbReference type="SUPFAM" id="SSF52172">
    <property type="entry name" value="CheY-like"/>
    <property type="match status" value="1"/>
</dbReference>
<dbReference type="SUPFAM" id="SSF55073">
    <property type="entry name" value="Nucleotide cyclase"/>
    <property type="match status" value="1"/>
</dbReference>
<dbReference type="Gene3D" id="3.30.70.270">
    <property type="match status" value="1"/>
</dbReference>
<dbReference type="CDD" id="cd01948">
    <property type="entry name" value="EAL"/>
    <property type="match status" value="1"/>
</dbReference>
<dbReference type="PROSITE" id="PS50887">
    <property type="entry name" value="GGDEF"/>
    <property type="match status" value="1"/>
</dbReference>
<accession>A0ABX2GZS9</accession>
<dbReference type="InterPro" id="IPR011006">
    <property type="entry name" value="CheY-like_superfamily"/>
</dbReference>
<organism evidence="7 8">
    <name type="scientific">Faecalicatena fissicatena</name>
    <dbReference type="NCBI Taxonomy" id="290055"/>
    <lineage>
        <taxon>Bacteria</taxon>
        <taxon>Bacillati</taxon>
        <taxon>Bacillota</taxon>
        <taxon>Clostridia</taxon>
        <taxon>Lachnospirales</taxon>
        <taxon>Lachnospiraceae</taxon>
        <taxon>Faecalicatena</taxon>
    </lineage>
</organism>
<dbReference type="PANTHER" id="PTHR33121:SF79">
    <property type="entry name" value="CYCLIC DI-GMP PHOSPHODIESTERASE PDED-RELATED"/>
    <property type="match status" value="1"/>
</dbReference>
<protein>
    <recommendedName>
        <fullName evidence="1">Stage 0 sporulation protein A homolog</fullName>
    </recommendedName>
</protein>
<dbReference type="SMART" id="SM00267">
    <property type="entry name" value="GGDEF"/>
    <property type="match status" value="1"/>
</dbReference>
<feature type="domain" description="Response regulatory" evidence="4">
    <location>
        <begin position="3"/>
        <end position="120"/>
    </location>
</feature>
<comment type="function">
    <text evidence="2">May play the central regulatory role in sporulation. It may be an element of the effector pathway responsible for the activation of sporulation genes in response to nutritional stress. Spo0A may act in concert with spo0H (a sigma factor) to control the expression of some genes that are critical to the sporulation process.</text>
</comment>
<evidence type="ECO:0000313" key="7">
    <source>
        <dbReference type="EMBL" id="NSG31120.1"/>
    </source>
</evidence>
<name>A0ABX2GZS9_9FIRM</name>
<dbReference type="Gene3D" id="3.40.50.2300">
    <property type="match status" value="1"/>
</dbReference>
<dbReference type="InterPro" id="IPR029787">
    <property type="entry name" value="Nucleotide_cyclase"/>
</dbReference>
<dbReference type="Proteomes" id="UP000821846">
    <property type="component" value="Unassembled WGS sequence"/>
</dbReference>
<dbReference type="PROSITE" id="PS50883">
    <property type="entry name" value="EAL"/>
    <property type="match status" value="1"/>
</dbReference>
<dbReference type="SMART" id="SM00448">
    <property type="entry name" value="REC"/>
    <property type="match status" value="1"/>
</dbReference>
<feature type="domain" description="GGDEF" evidence="6">
    <location>
        <begin position="545"/>
        <end position="672"/>
    </location>
</feature>
<dbReference type="SMART" id="SM00052">
    <property type="entry name" value="EAL"/>
    <property type="match status" value="1"/>
</dbReference>
<comment type="caution">
    <text evidence="7">The sequence shown here is derived from an EMBL/GenBank/DDBJ whole genome shotgun (WGS) entry which is preliminary data.</text>
</comment>
<evidence type="ECO:0000259" key="5">
    <source>
        <dbReference type="PROSITE" id="PS50883"/>
    </source>
</evidence>
<dbReference type="Pfam" id="PF00563">
    <property type="entry name" value="EAL"/>
    <property type="match status" value="1"/>
</dbReference>
<dbReference type="Pfam" id="PF00072">
    <property type="entry name" value="Response_reg"/>
    <property type="match status" value="1"/>
</dbReference>
<evidence type="ECO:0000256" key="1">
    <source>
        <dbReference type="ARBA" id="ARBA00018672"/>
    </source>
</evidence>